<keyword evidence="7" id="KW-1185">Reference proteome</keyword>
<dbReference type="InterPro" id="IPR011990">
    <property type="entry name" value="TPR-like_helical_dom_sf"/>
</dbReference>
<dbReference type="InterPro" id="IPR017441">
    <property type="entry name" value="Protein_kinase_ATP_BS"/>
</dbReference>
<dbReference type="EMBL" id="BEXD01003834">
    <property type="protein sequence ID" value="GBC02538.1"/>
    <property type="molecule type" value="Genomic_DNA"/>
</dbReference>
<dbReference type="PANTHER" id="PTHR11102">
    <property type="entry name" value="SEL-1-LIKE PROTEIN"/>
    <property type="match status" value="1"/>
</dbReference>
<dbReference type="GO" id="GO:0004672">
    <property type="term" value="F:protein kinase activity"/>
    <property type="evidence" value="ECO:0007669"/>
    <property type="project" value="InterPro"/>
</dbReference>
<dbReference type="Proteomes" id="UP000247702">
    <property type="component" value="Unassembled WGS sequence"/>
</dbReference>
<accession>A0A2Z6RIA0</accession>
<feature type="binding site" evidence="2">
    <location>
        <position position="57"/>
    </location>
    <ligand>
        <name>ATP</name>
        <dbReference type="ChEBI" id="CHEBI:30616"/>
    </ligand>
</feature>
<evidence type="ECO:0000313" key="5">
    <source>
        <dbReference type="EMBL" id="GBC02538.1"/>
    </source>
</evidence>
<dbReference type="PANTHER" id="PTHR11102:SF160">
    <property type="entry name" value="ERAD-ASSOCIATED E3 UBIQUITIN-PROTEIN LIGASE COMPONENT HRD3"/>
    <property type="match status" value="1"/>
</dbReference>
<dbReference type="InterPro" id="IPR050767">
    <property type="entry name" value="Sel1_AlgK"/>
</dbReference>
<reference evidence="6" key="2">
    <citation type="submission" date="2019-10" db="EMBL/GenBank/DDBJ databases">
        <title>Conservation and host-specific expression of non-tandemly repeated heterogenous ribosome RNA gene in arbuscular mycorrhizal fungi.</title>
        <authorList>
            <person name="Maeda T."/>
            <person name="Kobayashi Y."/>
            <person name="Nakagawa T."/>
            <person name="Ezawa T."/>
            <person name="Yamaguchi K."/>
            <person name="Bino T."/>
            <person name="Nishimoto Y."/>
            <person name="Shigenobu S."/>
            <person name="Kawaguchi M."/>
        </authorList>
    </citation>
    <scope>NUCLEOTIDE SEQUENCE</scope>
    <source>
        <strain evidence="6">HR1</strain>
    </source>
</reference>
<evidence type="ECO:0000259" key="4">
    <source>
        <dbReference type="PROSITE" id="PS50011"/>
    </source>
</evidence>
<dbReference type="InterPro" id="IPR006597">
    <property type="entry name" value="Sel1-like"/>
</dbReference>
<proteinExistence type="inferred from homology"/>
<evidence type="ECO:0000256" key="1">
    <source>
        <dbReference type="ARBA" id="ARBA00038101"/>
    </source>
</evidence>
<dbReference type="PROSITE" id="PS50011">
    <property type="entry name" value="PROTEIN_KINASE_DOM"/>
    <property type="match status" value="1"/>
</dbReference>
<feature type="region of interest" description="Disordered" evidence="3">
    <location>
        <begin position="672"/>
        <end position="710"/>
    </location>
</feature>
<dbReference type="GO" id="GO:0036503">
    <property type="term" value="P:ERAD pathway"/>
    <property type="evidence" value="ECO:0007669"/>
    <property type="project" value="TreeGrafter"/>
</dbReference>
<dbReference type="Gene3D" id="1.25.40.10">
    <property type="entry name" value="Tetratricopeptide repeat domain"/>
    <property type="match status" value="2"/>
</dbReference>
<dbReference type="InterPro" id="IPR011009">
    <property type="entry name" value="Kinase-like_dom_sf"/>
</dbReference>
<dbReference type="Proteomes" id="UP000615446">
    <property type="component" value="Unassembled WGS sequence"/>
</dbReference>
<dbReference type="SUPFAM" id="SSF81901">
    <property type="entry name" value="HCP-like"/>
    <property type="match status" value="1"/>
</dbReference>
<comment type="similarity">
    <text evidence="1">Belongs to the sel-1 family.</text>
</comment>
<evidence type="ECO:0000256" key="3">
    <source>
        <dbReference type="SAM" id="MobiDB-lite"/>
    </source>
</evidence>
<name>A0A2Z6RIA0_9GLOM</name>
<dbReference type="GO" id="GO:0005789">
    <property type="term" value="C:endoplasmic reticulum membrane"/>
    <property type="evidence" value="ECO:0007669"/>
    <property type="project" value="TreeGrafter"/>
</dbReference>
<dbReference type="GO" id="GO:0005524">
    <property type="term" value="F:ATP binding"/>
    <property type="evidence" value="ECO:0007669"/>
    <property type="project" value="UniProtKB-UniRule"/>
</dbReference>
<dbReference type="InterPro" id="IPR000719">
    <property type="entry name" value="Prot_kinase_dom"/>
</dbReference>
<protein>
    <submittedName>
        <fullName evidence="6">Kinase-like domain-containing protein</fullName>
    </submittedName>
</protein>
<dbReference type="SMART" id="SM00671">
    <property type="entry name" value="SEL1"/>
    <property type="match status" value="6"/>
</dbReference>
<keyword evidence="2" id="KW-0067">ATP-binding</keyword>
<organism evidence="5 7">
    <name type="scientific">Rhizophagus clarus</name>
    <dbReference type="NCBI Taxonomy" id="94130"/>
    <lineage>
        <taxon>Eukaryota</taxon>
        <taxon>Fungi</taxon>
        <taxon>Fungi incertae sedis</taxon>
        <taxon>Mucoromycota</taxon>
        <taxon>Glomeromycotina</taxon>
        <taxon>Glomeromycetes</taxon>
        <taxon>Glomerales</taxon>
        <taxon>Glomeraceae</taxon>
        <taxon>Rhizophagus</taxon>
    </lineage>
</organism>
<dbReference type="OrthoDB" id="2247385at2759"/>
<keyword evidence="6" id="KW-0808">Transferase</keyword>
<sequence length="710" mass="81628">MQNTNEWTDWIEEAIDKEFFRFYEHEYFGNIQRIGTGGFGKVYRANWKNSEQYLALKTFFNFDNVTAKEIVHELKLQRDIQFHNNIIKFYGVAKFDPENDNVQSRNYLLVMEYADSGSLKDYLKENFNNLTWNDKYNFAYQLACAVLCLHNEGIVHRDLHSGNILVHQNIIKVADFGLSKRIESSSNSQSRFFGIIPYVDPKRFSGRRKNKNQTSTFSLNDKSDVYSVGVLFWEISSGQPPFYSEGEEYDIDLALEISQGLREVPISGTPEDYIKIYTECWSGEPDKRPTINQVVERLKKIITKMNGSTENYQTELSLQSTSTDEQNFSLDISSNGDNSLHGDMSQIIQNFNSANVDTPSYTDNSLHGEMSEIIENFNEMNTDTKEVVSINLSNENISSEINLSIIVNDIVNYIFKSLNEGKEPTLTKVPNNIQDYFNNNNINSREIYDWLLINQNNSDSIFLLGYFNYLGIETNEDNKKAFDLFSATEKSHTLARLYVGLCYQLGYGTVKDEKLAFRYFESIADMGCNTSGLLRFGYCYYNGIGTSIDKKKAVELFQQAANLGNTMAQFNLAQMYKNGEGVDKDYGKAFELYHKAANSGNSRAQNNLAQMYYYGRRVDKDYGKAFELYYKAANSGNIVAQYNLANMYENGKGIEKDIDQAICWYEKSANQGDQYAQNKLEKLRKSSERKSSERKSSERKSSERKSSERK</sequence>
<dbReference type="Pfam" id="PF07714">
    <property type="entry name" value="PK_Tyr_Ser-Thr"/>
    <property type="match status" value="1"/>
</dbReference>
<evidence type="ECO:0000256" key="2">
    <source>
        <dbReference type="PROSITE-ProRule" id="PRU10141"/>
    </source>
</evidence>
<dbReference type="Pfam" id="PF08238">
    <property type="entry name" value="Sel1"/>
    <property type="match status" value="6"/>
</dbReference>
<keyword evidence="2" id="KW-0547">Nucleotide-binding</keyword>
<comment type="caution">
    <text evidence="5">The sequence shown here is derived from an EMBL/GenBank/DDBJ whole genome shotgun (WGS) entry which is preliminary data.</text>
</comment>
<dbReference type="SUPFAM" id="SSF56112">
    <property type="entry name" value="Protein kinase-like (PK-like)"/>
    <property type="match status" value="1"/>
</dbReference>
<gene>
    <name evidence="6" type="ORF">RCL2_000377700</name>
    <name evidence="5" type="ORF">RclHR1_04670016</name>
</gene>
<evidence type="ECO:0000313" key="6">
    <source>
        <dbReference type="EMBL" id="GES76369.1"/>
    </source>
</evidence>
<dbReference type="PRINTS" id="PR00109">
    <property type="entry name" value="TYRKINASE"/>
</dbReference>
<feature type="compositionally biased region" description="Basic and acidic residues" evidence="3">
    <location>
        <begin position="679"/>
        <end position="710"/>
    </location>
</feature>
<reference evidence="5 7" key="1">
    <citation type="submission" date="2017-11" db="EMBL/GenBank/DDBJ databases">
        <title>The genome of Rhizophagus clarus HR1 reveals common genetic basis of auxotrophy among arbuscular mycorrhizal fungi.</title>
        <authorList>
            <person name="Kobayashi Y."/>
        </authorList>
    </citation>
    <scope>NUCLEOTIDE SEQUENCE [LARGE SCALE GENOMIC DNA]</scope>
    <source>
        <strain evidence="5 7">HR1</strain>
    </source>
</reference>
<dbReference type="AlphaFoldDB" id="A0A2Z6RIA0"/>
<keyword evidence="6" id="KW-0418">Kinase</keyword>
<feature type="domain" description="Protein kinase" evidence="4">
    <location>
        <begin position="28"/>
        <end position="302"/>
    </location>
</feature>
<dbReference type="EMBL" id="BLAL01000020">
    <property type="protein sequence ID" value="GES76369.1"/>
    <property type="molecule type" value="Genomic_DNA"/>
</dbReference>
<dbReference type="InterPro" id="IPR001245">
    <property type="entry name" value="Ser-Thr/Tyr_kinase_cat_dom"/>
</dbReference>
<dbReference type="PROSITE" id="PS00107">
    <property type="entry name" value="PROTEIN_KINASE_ATP"/>
    <property type="match status" value="1"/>
</dbReference>
<dbReference type="Gene3D" id="1.10.510.10">
    <property type="entry name" value="Transferase(Phosphotransferase) domain 1"/>
    <property type="match status" value="1"/>
</dbReference>
<evidence type="ECO:0000313" key="7">
    <source>
        <dbReference type="Proteomes" id="UP000247702"/>
    </source>
</evidence>